<evidence type="ECO:0000259" key="6">
    <source>
        <dbReference type="Pfam" id="PF05529"/>
    </source>
</evidence>
<keyword evidence="4 5" id="KW-0472">Membrane</keyword>
<dbReference type="Proteomes" id="UP000688137">
    <property type="component" value="Unassembled WGS sequence"/>
</dbReference>
<organism evidence="7 8">
    <name type="scientific">Paramecium primaurelia</name>
    <dbReference type="NCBI Taxonomy" id="5886"/>
    <lineage>
        <taxon>Eukaryota</taxon>
        <taxon>Sar</taxon>
        <taxon>Alveolata</taxon>
        <taxon>Ciliophora</taxon>
        <taxon>Intramacronucleata</taxon>
        <taxon>Oligohymenophorea</taxon>
        <taxon>Peniculida</taxon>
        <taxon>Parameciidae</taxon>
        <taxon>Paramecium</taxon>
    </lineage>
</organism>
<comment type="similarity">
    <text evidence="5">Belongs to the BCAP29/BCAP31 family.</text>
</comment>
<dbReference type="AlphaFoldDB" id="A0A8S1MY38"/>
<reference evidence="7" key="1">
    <citation type="submission" date="2021-01" db="EMBL/GenBank/DDBJ databases">
        <authorList>
            <consortium name="Genoscope - CEA"/>
            <person name="William W."/>
        </authorList>
    </citation>
    <scope>NUCLEOTIDE SEQUENCE</scope>
</reference>
<comment type="function">
    <text evidence="5">May play a role in anterograde transport of membrane proteins from the endoplasmic reticulum to the Golgi.</text>
</comment>
<dbReference type="EMBL" id="CAJJDM010000072">
    <property type="protein sequence ID" value="CAD8083021.1"/>
    <property type="molecule type" value="Genomic_DNA"/>
</dbReference>
<keyword evidence="3 5" id="KW-1133">Transmembrane helix</keyword>
<evidence type="ECO:0000313" key="8">
    <source>
        <dbReference type="Proteomes" id="UP000688137"/>
    </source>
</evidence>
<keyword evidence="5" id="KW-0653">Protein transport</keyword>
<feature type="domain" description="BAP29/BAP31 transmembrane" evidence="6">
    <location>
        <begin position="1"/>
        <end position="141"/>
    </location>
</feature>
<evidence type="ECO:0000256" key="4">
    <source>
        <dbReference type="ARBA" id="ARBA00023136"/>
    </source>
</evidence>
<evidence type="ECO:0000256" key="3">
    <source>
        <dbReference type="ARBA" id="ARBA00022989"/>
    </source>
</evidence>
<dbReference type="GO" id="GO:0006886">
    <property type="term" value="P:intracellular protein transport"/>
    <property type="evidence" value="ECO:0007669"/>
    <property type="project" value="UniProtKB-UniRule"/>
</dbReference>
<keyword evidence="2 5" id="KW-0812">Transmembrane</keyword>
<keyword evidence="5" id="KW-0256">Endoplasmic reticulum</keyword>
<feature type="transmembrane region" description="Helical" evidence="5">
    <location>
        <begin position="12"/>
        <end position="30"/>
    </location>
</feature>
<evidence type="ECO:0000256" key="5">
    <source>
        <dbReference type="RuleBase" id="RU367026"/>
    </source>
</evidence>
<dbReference type="GO" id="GO:0006888">
    <property type="term" value="P:endoplasmic reticulum to Golgi vesicle-mediated transport"/>
    <property type="evidence" value="ECO:0007669"/>
    <property type="project" value="UniProtKB-UniRule"/>
</dbReference>
<name>A0A8S1MY38_PARPR</name>
<dbReference type="PANTHER" id="PTHR12701:SF20">
    <property type="entry name" value="ENDOPLASMIC RETICULUM TRANSMEMBRANE PROTEIN"/>
    <property type="match status" value="1"/>
</dbReference>
<comment type="caution">
    <text evidence="7">The sequence shown here is derived from an EMBL/GenBank/DDBJ whole genome shotgun (WGS) entry which is preliminary data.</text>
</comment>
<dbReference type="InterPro" id="IPR040463">
    <property type="entry name" value="BAP29/BAP31_N"/>
</dbReference>
<dbReference type="GO" id="GO:0070973">
    <property type="term" value="P:protein localization to endoplasmic reticulum exit site"/>
    <property type="evidence" value="ECO:0007669"/>
    <property type="project" value="UniProtKB-UniRule"/>
</dbReference>
<dbReference type="GO" id="GO:0005789">
    <property type="term" value="C:endoplasmic reticulum membrane"/>
    <property type="evidence" value="ECO:0007669"/>
    <property type="project" value="UniProtKB-SubCell"/>
</dbReference>
<keyword evidence="5" id="KW-0931">ER-Golgi transport</keyword>
<evidence type="ECO:0000313" key="7">
    <source>
        <dbReference type="EMBL" id="CAD8083021.1"/>
    </source>
</evidence>
<dbReference type="InterPro" id="IPR008417">
    <property type="entry name" value="BAP29/BAP31"/>
</dbReference>
<dbReference type="PANTHER" id="PTHR12701">
    <property type="entry name" value="BCR-ASSOCIATED PROTEIN, BAP"/>
    <property type="match status" value="1"/>
</dbReference>
<gene>
    <name evidence="7" type="ORF">PPRIM_AZ9-3.1.T0690070</name>
</gene>
<feature type="transmembrane region" description="Helical" evidence="5">
    <location>
        <begin position="113"/>
        <end position="130"/>
    </location>
</feature>
<evidence type="ECO:0000256" key="2">
    <source>
        <dbReference type="ARBA" id="ARBA00022692"/>
    </source>
</evidence>
<dbReference type="Pfam" id="PF05529">
    <property type="entry name" value="Bap31"/>
    <property type="match status" value="1"/>
</dbReference>
<dbReference type="OMA" id="NQTRMKM"/>
<keyword evidence="5" id="KW-0813">Transport</keyword>
<feature type="transmembrane region" description="Helical" evidence="5">
    <location>
        <begin position="42"/>
        <end position="63"/>
    </location>
</feature>
<accession>A0A8S1MY38</accession>
<proteinExistence type="inferred from homology"/>
<protein>
    <recommendedName>
        <fullName evidence="5">Endoplasmic reticulum transmembrane protein</fullName>
    </recommendedName>
</protein>
<comment type="subcellular location">
    <subcellularLocation>
        <location evidence="5">Endoplasmic reticulum membrane</location>
        <topology evidence="5">Multi-pass membrane protein</topology>
    </subcellularLocation>
    <subcellularLocation>
        <location evidence="1">Membrane</location>
        <topology evidence="1">Multi-pass membrane protein</topology>
    </subcellularLocation>
</comment>
<evidence type="ECO:0000256" key="1">
    <source>
        <dbReference type="ARBA" id="ARBA00004141"/>
    </source>
</evidence>
<keyword evidence="8" id="KW-1185">Reference proteome</keyword>
<sequence>MTFQFELMFQTMHVGVGLAFIVFFPLPRIIRKPLVRGLEKLLTNAIISKILYLILSWSLFLFVSSVTENYDLGKELIGQKAQRDSYTEGVSQFEMEKTVNQTRMKMFYSQRNIYLTLFNLIIFGAIFTYLKSLVKYDDQLDKEDKIKKQLSVPKGAVGNVKQ</sequence>